<gene>
    <name evidence="3" type="ORF">Lste_3017</name>
</gene>
<feature type="region of interest" description="Disordered" evidence="2">
    <location>
        <begin position="1190"/>
        <end position="1214"/>
    </location>
</feature>
<dbReference type="RefSeq" id="WP_058511863.1">
    <property type="nucleotide sequence ID" value="NZ_LNYY01000021.1"/>
</dbReference>
<name>A0A0W0ZCH6_9GAMM</name>
<evidence type="ECO:0000256" key="1">
    <source>
        <dbReference type="SAM" id="Coils"/>
    </source>
</evidence>
<evidence type="ECO:0000313" key="3">
    <source>
        <dbReference type="EMBL" id="KTD66811.1"/>
    </source>
</evidence>
<dbReference type="Proteomes" id="UP000054926">
    <property type="component" value="Unassembled WGS sequence"/>
</dbReference>
<dbReference type="EMBL" id="LNYY01000021">
    <property type="protein sequence ID" value="KTD66811.1"/>
    <property type="molecule type" value="Genomic_DNA"/>
</dbReference>
<proteinExistence type="predicted"/>
<protein>
    <submittedName>
        <fullName evidence="3">Interaptin</fullName>
    </submittedName>
</protein>
<evidence type="ECO:0000256" key="2">
    <source>
        <dbReference type="SAM" id="MobiDB-lite"/>
    </source>
</evidence>
<comment type="caution">
    <text evidence="3">The sequence shown here is derived from an EMBL/GenBank/DDBJ whole genome shotgun (WGS) entry which is preliminary data.</text>
</comment>
<dbReference type="AlphaFoldDB" id="A0A0W0ZCH6"/>
<accession>A0A0W0ZCH6</accession>
<dbReference type="STRING" id="947033.Lste_3017"/>
<dbReference type="OrthoDB" id="5653987at2"/>
<keyword evidence="4" id="KW-1185">Reference proteome</keyword>
<reference evidence="3 4" key="1">
    <citation type="submission" date="2015-11" db="EMBL/GenBank/DDBJ databases">
        <title>Genomic analysis of 38 Legionella species identifies large and diverse effector repertoires.</title>
        <authorList>
            <person name="Burstein D."/>
            <person name="Amaro F."/>
            <person name="Zusman T."/>
            <person name="Lifshitz Z."/>
            <person name="Cohen O."/>
            <person name="Gilbert J.A."/>
            <person name="Pupko T."/>
            <person name="Shuman H.A."/>
            <person name="Segal G."/>
        </authorList>
    </citation>
    <scope>NUCLEOTIDE SEQUENCE [LARGE SCALE GENOMIC DNA]</scope>
    <source>
        <strain evidence="3 4">IMVS3376</strain>
    </source>
</reference>
<keyword evidence="1" id="KW-0175">Coiled coil</keyword>
<feature type="coiled-coil region" evidence="1">
    <location>
        <begin position="891"/>
        <end position="918"/>
    </location>
</feature>
<evidence type="ECO:0000313" key="4">
    <source>
        <dbReference type="Proteomes" id="UP000054926"/>
    </source>
</evidence>
<sequence>MPKNRELLTAIRNTTALRVAPRNVPIRNAALEAILSANETQGPFEDAVIAHATFWGGIDHTLAGLYKRPSVRGDDYIEATDPTNTFRLMKQAAAEQRVKFALAGAPTDALVGLLTTDYADNGKQLRDYLELKQNALGLTLNTVPGWNTANEDILTKDALLRVRTEAANQVLIQLIAKPGLTDPKLFDDLVKATNERELQAAAKALATAGGITPPTTVDKLVDAMTFADRGIVVDAATARHKTLLDDKAITEFEKQLREFRSSVTDANLLGMQAILSQRDPVNFFDNLATSPNLKEDGANLYKGRMPGVDDPKKQKFANDHQQALCEQYLKAKIPTVAPNGHLISALKAADATNLRTHLKNFINVRGDDAIIDKAVTDTNVAAIKLALAKDAIKHLIPTLSDVELKKLQENAANLDSFKVAMNAKVGDPNAFDFLKKEDLPELRAAIREGVDVKARTKREADFDAAVATSRLGGAGIHAQLKVVFKDLPSEKQKELFKADGTVDRQKVDVLINAKTEDRLHSLLGNKNAKGQPLVVAGLAAENERLALLRQISNPEIAKVLAGRTDDLDQDKIDRINAILLNRRHNPGAVHPAVPFDINTAADYKTFITEIATVLGKGTDDVFHQAFNLTDRNSNVLNGAGGNAIAVAVKARQVTNQHLFAALADPTPPPTGLTESQKKLVEIFARVEGTHGLTKPQPATVPPTVPAPPPYNMNSVAGIKKIVETFLYHNDPDGFLDELIPSPAANSPEEKMKAELRREFTPEQFRAVEDLRLKSNFVGPMATDEKRLKVIKEINENLDQQEKITPKIEKHKGHLDKLNQDLAILPNLFSKANDEIAKNKAGKMIGEYKALSGQCDLLIEHLATAQRDLQARLDDTPMPAEDPTAPQRGAVRKATKELHDRLEKELAVIDEQLEFYKGVQDKIGGALRDIDKMMKGTGTALVETETIKYTVLDKGKEKASDTAIQANASGPAPVVHGTVNADPDAPIFKVKDIPKAGQVLAIDITHPNPTTPGGAPVSQSRVTVDYHPGPANTDGSRPIRVNIAEAATGGDKFLAEQAMEAAKNLLKDWNGKSPIRLNGVHGKDKQLQFLWTAVCRLGEEHPKFSRDKIEFRGTSSWRPDNERSFGRYTAESAYKKVFEGSAKSLVDAKVDEFKALVNKDKRNAIDKGVKSATSLFRDSLDEGRKQDIATRAKKDIAVQGPMVSRAPTLGGGSDD</sequence>
<organism evidence="3 4">
    <name type="scientific">Legionella steelei</name>
    <dbReference type="NCBI Taxonomy" id="947033"/>
    <lineage>
        <taxon>Bacteria</taxon>
        <taxon>Pseudomonadati</taxon>
        <taxon>Pseudomonadota</taxon>
        <taxon>Gammaproteobacteria</taxon>
        <taxon>Legionellales</taxon>
        <taxon>Legionellaceae</taxon>
        <taxon>Legionella</taxon>
    </lineage>
</organism>
<dbReference type="PATRIC" id="fig|947033.5.peg.3195"/>